<name>A0A9J6G278_HAELO</name>
<dbReference type="InterPro" id="IPR042185">
    <property type="entry name" value="Serpin_sf_2"/>
</dbReference>
<gene>
    <name evidence="10" type="ORF">HPB48_007175</name>
</gene>
<dbReference type="AlphaFoldDB" id="A0A9J6G278"/>
<keyword evidence="6" id="KW-0325">Glycoprotein</keyword>
<proteinExistence type="inferred from homology"/>
<dbReference type="SUPFAM" id="SSF56574">
    <property type="entry name" value="Serpins"/>
    <property type="match status" value="1"/>
</dbReference>
<evidence type="ECO:0000313" key="11">
    <source>
        <dbReference type="Proteomes" id="UP000821853"/>
    </source>
</evidence>
<dbReference type="GO" id="GO:0004867">
    <property type="term" value="F:serine-type endopeptidase inhibitor activity"/>
    <property type="evidence" value="ECO:0007669"/>
    <property type="project" value="UniProtKB-KW"/>
</dbReference>
<evidence type="ECO:0000256" key="7">
    <source>
        <dbReference type="RuleBase" id="RU000411"/>
    </source>
</evidence>
<feature type="domain" description="Serpin" evidence="9">
    <location>
        <begin position="101"/>
        <end position="454"/>
    </location>
</feature>
<evidence type="ECO:0000256" key="4">
    <source>
        <dbReference type="ARBA" id="ARBA00022690"/>
    </source>
</evidence>
<dbReference type="Gene3D" id="3.30.497.10">
    <property type="entry name" value="Antithrombin, subunit I, domain 2"/>
    <property type="match status" value="1"/>
</dbReference>
<comment type="subcellular location">
    <subcellularLocation>
        <location evidence="1">Secreted</location>
    </subcellularLocation>
</comment>
<evidence type="ECO:0000313" key="10">
    <source>
        <dbReference type="EMBL" id="KAH9369397.1"/>
    </source>
</evidence>
<keyword evidence="4" id="KW-0646">Protease inhibitor</keyword>
<keyword evidence="11" id="KW-1185">Reference proteome</keyword>
<comment type="caution">
    <text evidence="10">The sequence shown here is derived from an EMBL/GenBank/DDBJ whole genome shotgun (WGS) entry which is preliminary data.</text>
</comment>
<sequence length="456" mass="50553">MRRGKKKKNGNPPEPTYGADPTAYGRYLRRGHACRARGVGEQRFVVGRRRGGRSGPLALLRQRPRTRPECTFEVTARAAGAAAPELRRQQPRPPAAAAPSASAEPLLLAQPAVLAAGQPVPRFPGGTKDQLEALLRLCELPLAADHVRGFFKSLIRSMRKGGRCERLQLISALFVSSVDALHEASSKAIRENFFVSIRTVLEDARPERARNEINRWFESASRGFIPSVMSENLPADSSLQLVASAAYAEHVWGSRLDHHKTVLANFYNNGTEPCKTRMVRSVSYYRYCTSKALAARCLVIPGRSWCMLLVLPMDRRGVHVVEHRLDADALRQTLGDCRSTHVELSMPNIELESSVSLREAIRHAGVEDLFQEGKADLSGLFKAPGTPLTEFVHKAKLRVNRTGQEGEHSDVTVVTESGVVPLSPVEFHVNHPFVFVLYDPSSNVTQFFGRVVELLW</sequence>
<dbReference type="OrthoDB" id="8179360at2759"/>
<evidence type="ECO:0000256" key="1">
    <source>
        <dbReference type="ARBA" id="ARBA00004613"/>
    </source>
</evidence>
<dbReference type="InterPro" id="IPR042178">
    <property type="entry name" value="Serpin_sf_1"/>
</dbReference>
<dbReference type="Pfam" id="PF00079">
    <property type="entry name" value="Serpin"/>
    <property type="match status" value="1"/>
</dbReference>
<accession>A0A9J6G278</accession>
<evidence type="ECO:0000256" key="2">
    <source>
        <dbReference type="ARBA" id="ARBA00009500"/>
    </source>
</evidence>
<feature type="region of interest" description="Disordered" evidence="8">
    <location>
        <begin position="1"/>
        <end position="24"/>
    </location>
</feature>
<dbReference type="Gene3D" id="2.30.39.10">
    <property type="entry name" value="Alpha-1-antitrypsin, domain 1"/>
    <property type="match status" value="1"/>
</dbReference>
<dbReference type="OMA" id="RNEINRW"/>
<dbReference type="PROSITE" id="PS00284">
    <property type="entry name" value="SERPIN"/>
    <property type="match status" value="1"/>
</dbReference>
<dbReference type="SMART" id="SM00093">
    <property type="entry name" value="SERPIN"/>
    <property type="match status" value="1"/>
</dbReference>
<evidence type="ECO:0000256" key="5">
    <source>
        <dbReference type="ARBA" id="ARBA00022900"/>
    </source>
</evidence>
<organism evidence="10 11">
    <name type="scientific">Haemaphysalis longicornis</name>
    <name type="common">Bush tick</name>
    <dbReference type="NCBI Taxonomy" id="44386"/>
    <lineage>
        <taxon>Eukaryota</taxon>
        <taxon>Metazoa</taxon>
        <taxon>Ecdysozoa</taxon>
        <taxon>Arthropoda</taxon>
        <taxon>Chelicerata</taxon>
        <taxon>Arachnida</taxon>
        <taxon>Acari</taxon>
        <taxon>Parasitiformes</taxon>
        <taxon>Ixodida</taxon>
        <taxon>Ixodoidea</taxon>
        <taxon>Ixodidae</taxon>
        <taxon>Haemaphysalinae</taxon>
        <taxon>Haemaphysalis</taxon>
    </lineage>
</organism>
<reference evidence="10 11" key="1">
    <citation type="journal article" date="2020" name="Cell">
        <title>Large-Scale Comparative Analyses of Tick Genomes Elucidate Their Genetic Diversity and Vector Capacities.</title>
        <authorList>
            <consortium name="Tick Genome and Microbiome Consortium (TIGMIC)"/>
            <person name="Jia N."/>
            <person name="Wang J."/>
            <person name="Shi W."/>
            <person name="Du L."/>
            <person name="Sun Y."/>
            <person name="Zhan W."/>
            <person name="Jiang J.F."/>
            <person name="Wang Q."/>
            <person name="Zhang B."/>
            <person name="Ji P."/>
            <person name="Bell-Sakyi L."/>
            <person name="Cui X.M."/>
            <person name="Yuan T.T."/>
            <person name="Jiang B.G."/>
            <person name="Yang W.F."/>
            <person name="Lam T.T."/>
            <person name="Chang Q.C."/>
            <person name="Ding S.J."/>
            <person name="Wang X.J."/>
            <person name="Zhu J.G."/>
            <person name="Ruan X.D."/>
            <person name="Zhao L."/>
            <person name="Wei J.T."/>
            <person name="Ye R.Z."/>
            <person name="Que T.C."/>
            <person name="Du C.H."/>
            <person name="Zhou Y.H."/>
            <person name="Cheng J.X."/>
            <person name="Dai P.F."/>
            <person name="Guo W.B."/>
            <person name="Han X.H."/>
            <person name="Huang E.J."/>
            <person name="Li L.F."/>
            <person name="Wei W."/>
            <person name="Gao Y.C."/>
            <person name="Liu J.Z."/>
            <person name="Shao H.Z."/>
            <person name="Wang X."/>
            <person name="Wang C.C."/>
            <person name="Yang T.C."/>
            <person name="Huo Q.B."/>
            <person name="Li W."/>
            <person name="Chen H.Y."/>
            <person name="Chen S.E."/>
            <person name="Zhou L.G."/>
            <person name="Ni X.B."/>
            <person name="Tian J.H."/>
            <person name="Sheng Y."/>
            <person name="Liu T."/>
            <person name="Pan Y.S."/>
            <person name="Xia L.Y."/>
            <person name="Li J."/>
            <person name="Zhao F."/>
            <person name="Cao W.C."/>
        </authorList>
    </citation>
    <scope>NUCLEOTIDE SEQUENCE [LARGE SCALE GENOMIC DNA]</scope>
    <source>
        <strain evidence="10">HaeL-2018</strain>
    </source>
</reference>
<evidence type="ECO:0000256" key="6">
    <source>
        <dbReference type="ARBA" id="ARBA00023180"/>
    </source>
</evidence>
<keyword evidence="3" id="KW-0964">Secreted</keyword>
<dbReference type="Proteomes" id="UP000821853">
    <property type="component" value="Chromosome 3"/>
</dbReference>
<protein>
    <recommendedName>
        <fullName evidence="9">Serpin domain-containing protein</fullName>
    </recommendedName>
</protein>
<evidence type="ECO:0000259" key="9">
    <source>
        <dbReference type="SMART" id="SM00093"/>
    </source>
</evidence>
<dbReference type="CDD" id="cd00172">
    <property type="entry name" value="serpin"/>
    <property type="match status" value="1"/>
</dbReference>
<dbReference type="VEuPathDB" id="VectorBase:HLOH_055118"/>
<dbReference type="PANTHER" id="PTHR11461">
    <property type="entry name" value="SERINE PROTEASE INHIBITOR, SERPIN"/>
    <property type="match status" value="1"/>
</dbReference>
<dbReference type="InterPro" id="IPR036186">
    <property type="entry name" value="Serpin_sf"/>
</dbReference>
<dbReference type="EMBL" id="JABSTR010000005">
    <property type="protein sequence ID" value="KAH9369397.1"/>
    <property type="molecule type" value="Genomic_DNA"/>
</dbReference>
<keyword evidence="5" id="KW-0722">Serine protease inhibitor</keyword>
<evidence type="ECO:0000256" key="3">
    <source>
        <dbReference type="ARBA" id="ARBA00022525"/>
    </source>
</evidence>
<feature type="region of interest" description="Disordered" evidence="8">
    <location>
        <begin position="81"/>
        <end position="102"/>
    </location>
</feature>
<dbReference type="InterPro" id="IPR023796">
    <property type="entry name" value="Serpin_dom"/>
</dbReference>
<dbReference type="GO" id="GO:0005615">
    <property type="term" value="C:extracellular space"/>
    <property type="evidence" value="ECO:0007669"/>
    <property type="project" value="InterPro"/>
</dbReference>
<dbReference type="PANTHER" id="PTHR11461:SF211">
    <property type="entry name" value="GH10112P-RELATED"/>
    <property type="match status" value="1"/>
</dbReference>
<comment type="similarity">
    <text evidence="2 7">Belongs to the serpin family.</text>
</comment>
<dbReference type="InterPro" id="IPR023795">
    <property type="entry name" value="Serpin_CS"/>
</dbReference>
<evidence type="ECO:0000256" key="8">
    <source>
        <dbReference type="SAM" id="MobiDB-lite"/>
    </source>
</evidence>
<dbReference type="InterPro" id="IPR000215">
    <property type="entry name" value="Serpin_fam"/>
</dbReference>